<dbReference type="Proteomes" id="UP001201812">
    <property type="component" value="Unassembled WGS sequence"/>
</dbReference>
<dbReference type="PANTHER" id="PTHR44590">
    <property type="entry name" value="CARBOXYLIC ESTER HYDROLASE-RELATED"/>
    <property type="match status" value="1"/>
</dbReference>
<protein>
    <submittedName>
        <fullName evidence="3">Carboxylesterase family domain-containing protein</fullName>
    </submittedName>
</protein>
<feature type="domain" description="Carboxylesterase type B" evidence="2">
    <location>
        <begin position="61"/>
        <end position="562"/>
    </location>
</feature>
<proteinExistence type="predicted"/>
<dbReference type="Gene3D" id="3.40.50.1820">
    <property type="entry name" value="alpha/beta hydrolase"/>
    <property type="match status" value="1"/>
</dbReference>
<reference evidence="3" key="1">
    <citation type="submission" date="2022-01" db="EMBL/GenBank/DDBJ databases">
        <title>Genome Sequence Resource for Two Populations of Ditylenchus destructor, the Migratory Endoparasitic Phytonematode.</title>
        <authorList>
            <person name="Zhang H."/>
            <person name="Lin R."/>
            <person name="Xie B."/>
        </authorList>
    </citation>
    <scope>NUCLEOTIDE SEQUENCE</scope>
    <source>
        <strain evidence="3">BazhouSP</strain>
    </source>
</reference>
<evidence type="ECO:0000259" key="2">
    <source>
        <dbReference type="Pfam" id="PF00135"/>
    </source>
</evidence>
<feature type="chain" id="PRO_5042211722" evidence="1">
    <location>
        <begin position="23"/>
        <end position="613"/>
    </location>
</feature>
<accession>A0AAD4N006</accession>
<keyword evidence="1" id="KW-0732">Signal</keyword>
<evidence type="ECO:0000313" key="3">
    <source>
        <dbReference type="EMBL" id="KAI1710828.1"/>
    </source>
</evidence>
<organism evidence="3 4">
    <name type="scientific">Ditylenchus destructor</name>
    <dbReference type="NCBI Taxonomy" id="166010"/>
    <lineage>
        <taxon>Eukaryota</taxon>
        <taxon>Metazoa</taxon>
        <taxon>Ecdysozoa</taxon>
        <taxon>Nematoda</taxon>
        <taxon>Chromadorea</taxon>
        <taxon>Rhabditida</taxon>
        <taxon>Tylenchina</taxon>
        <taxon>Tylenchomorpha</taxon>
        <taxon>Sphaerularioidea</taxon>
        <taxon>Anguinidae</taxon>
        <taxon>Anguininae</taxon>
        <taxon>Ditylenchus</taxon>
    </lineage>
</organism>
<dbReference type="PANTHER" id="PTHR44590:SF3">
    <property type="entry name" value="CARBOXYLESTERASE TYPE B DOMAIN-CONTAINING PROTEIN"/>
    <property type="match status" value="1"/>
</dbReference>
<keyword evidence="4" id="KW-1185">Reference proteome</keyword>
<feature type="signal peptide" evidence="1">
    <location>
        <begin position="1"/>
        <end position="22"/>
    </location>
</feature>
<evidence type="ECO:0000313" key="4">
    <source>
        <dbReference type="Proteomes" id="UP001201812"/>
    </source>
</evidence>
<name>A0AAD4N006_9BILA</name>
<comment type="caution">
    <text evidence="3">The sequence shown here is derived from an EMBL/GenBank/DDBJ whole genome shotgun (WGS) entry which is preliminary data.</text>
</comment>
<evidence type="ECO:0000256" key="1">
    <source>
        <dbReference type="SAM" id="SignalP"/>
    </source>
</evidence>
<gene>
    <name evidence="3" type="ORF">DdX_10529</name>
</gene>
<sequence length="613" mass="68690">MSFTLFILLYCIAIYAPYSISAQSFPKPNATVFNKGTFTTEDLLKPLTPFPQNPEPKPAKSPIVETKYGLVEGFVHEIGSDGGHRLTADIFLGIPYAKPPVGELRFEKPQAPEQFPNGTLKADKFGPGCASFAPLIGEPLFSENCLQLNVFAPSEKALPDAANGFPVLVFIHGGGFTSGSAKMYGYVPFAANFVSRGIVVVTVQYRLGMFGLFSTGDKTMSGNLALWDQRAALLWIQDNIQQFGGDPKRVTLWGQNSGSANVGALSISKWTRDLFSQAIEMSGSVYAGWATSNSTVMTSKKIAKLLNCPTKESKKLKTCLKDVSTEQLSAAGSKLGWRRDDVNFVRLGMRLDGDFFDKDLDSLLRDSPRKPTMQGITSQESMIMTLPFNGAPKDSTLIIPKDKWQSFDRESLVKFINTTVAPEGLFGDKTDEVRKALIWFYADRNVSADPRFYLTRYTQVLSDMQFAIPTLMEVSKKSRANWPVFLYLINYMSPIFQFPILGTFQTYEFPYLFGFSLVGDFKFDENDKKLQRVMINALANFVISGNPSSEFGIWPAVTEEHPFGFFDMRPDPVLRDNLMLDRQLFWANLTSTYDEFNLVRDFHEDTFKPKNDF</sequence>
<dbReference type="InterPro" id="IPR002018">
    <property type="entry name" value="CarbesteraseB"/>
</dbReference>
<dbReference type="EMBL" id="JAKKPZ010000024">
    <property type="protein sequence ID" value="KAI1710828.1"/>
    <property type="molecule type" value="Genomic_DNA"/>
</dbReference>
<dbReference type="InterPro" id="IPR029058">
    <property type="entry name" value="AB_hydrolase_fold"/>
</dbReference>
<dbReference type="AlphaFoldDB" id="A0AAD4N006"/>
<dbReference type="Pfam" id="PF00135">
    <property type="entry name" value="COesterase"/>
    <property type="match status" value="1"/>
</dbReference>
<dbReference type="SUPFAM" id="SSF53474">
    <property type="entry name" value="alpha/beta-Hydrolases"/>
    <property type="match status" value="1"/>
</dbReference>